<dbReference type="Proteomes" id="UP000313359">
    <property type="component" value="Unassembled WGS sequence"/>
</dbReference>
<dbReference type="InterPro" id="IPR001585">
    <property type="entry name" value="TAL/FSA"/>
</dbReference>
<name>A0A5C2SKA8_9APHY</name>
<dbReference type="Gene3D" id="3.20.20.70">
    <property type="entry name" value="Aldolase class I"/>
    <property type="match status" value="1"/>
</dbReference>
<dbReference type="PANTHER" id="PTHR10683:SF39">
    <property type="entry name" value="TRANSALDOLASE"/>
    <property type="match status" value="1"/>
</dbReference>
<dbReference type="PANTHER" id="PTHR10683">
    <property type="entry name" value="TRANSALDOLASE"/>
    <property type="match status" value="1"/>
</dbReference>
<dbReference type="GO" id="GO:0004801">
    <property type="term" value="F:transaldolase activity"/>
    <property type="evidence" value="ECO:0007669"/>
    <property type="project" value="TreeGrafter"/>
</dbReference>
<dbReference type="GO" id="GO:0005975">
    <property type="term" value="P:carbohydrate metabolic process"/>
    <property type="evidence" value="ECO:0007669"/>
    <property type="project" value="InterPro"/>
</dbReference>
<dbReference type="SUPFAM" id="SSF51569">
    <property type="entry name" value="Aldolase"/>
    <property type="match status" value="1"/>
</dbReference>
<proteinExistence type="predicted"/>
<keyword evidence="3" id="KW-1185">Reference proteome</keyword>
<dbReference type="InterPro" id="IPR013785">
    <property type="entry name" value="Aldolase_TIM"/>
</dbReference>
<evidence type="ECO:0000256" key="1">
    <source>
        <dbReference type="ARBA" id="ARBA00023270"/>
    </source>
</evidence>
<gene>
    <name evidence="2" type="ORF">L227DRAFT_608787</name>
</gene>
<sequence length="338" mass="36686">MAQTLLYHVSALTAVDVDSMDPTVSARYTKAGVKLHDMTSNQAMVCVEASRPERADILKAAIDQIKSTKGDLDIDAQVLETVDLLAALFCKQVFPYLTGRVHTQTSPLLAYDTEATANHARKLVALLEEHGIPRSRVCIKIPSTPEALLACREVEKEGIRTLATSLFSVSQALAAHEAGCLYIAPWLNQLRVHFEPALWTEYADVAKEHPRMPIIRQIVKVYRDIGTKTEILPASIVNGKEAVALAALGPEHLTLPAVVLDQLSAATSAEPIPIDPELASASVSDEVKSIKYLDNGAAALKESIASDEQTRVYLADALKVFGDMELKTREIVRAALTA</sequence>
<dbReference type="Pfam" id="PF00923">
    <property type="entry name" value="TAL_FSA"/>
    <property type="match status" value="1"/>
</dbReference>
<dbReference type="OrthoDB" id="1711136at2759"/>
<dbReference type="STRING" id="1328759.A0A5C2SKA8"/>
<dbReference type="GO" id="GO:0009052">
    <property type="term" value="P:pentose-phosphate shunt, non-oxidative branch"/>
    <property type="evidence" value="ECO:0007669"/>
    <property type="project" value="TreeGrafter"/>
</dbReference>
<reference evidence="2" key="1">
    <citation type="journal article" date="2018" name="Genome Biol. Evol.">
        <title>Genomics and development of Lentinus tigrinus, a white-rot wood-decaying mushroom with dimorphic fruiting bodies.</title>
        <authorList>
            <person name="Wu B."/>
            <person name="Xu Z."/>
            <person name="Knudson A."/>
            <person name="Carlson A."/>
            <person name="Chen N."/>
            <person name="Kovaka S."/>
            <person name="LaButti K."/>
            <person name="Lipzen A."/>
            <person name="Pennachio C."/>
            <person name="Riley R."/>
            <person name="Schakwitz W."/>
            <person name="Umezawa K."/>
            <person name="Ohm R.A."/>
            <person name="Grigoriev I.V."/>
            <person name="Nagy L.G."/>
            <person name="Gibbons J."/>
            <person name="Hibbett D."/>
        </authorList>
    </citation>
    <scope>NUCLEOTIDE SEQUENCE [LARGE SCALE GENOMIC DNA]</scope>
    <source>
        <strain evidence="2">ALCF2SS1-6</strain>
    </source>
</reference>
<organism evidence="2 3">
    <name type="scientific">Lentinus tigrinus ALCF2SS1-6</name>
    <dbReference type="NCBI Taxonomy" id="1328759"/>
    <lineage>
        <taxon>Eukaryota</taxon>
        <taxon>Fungi</taxon>
        <taxon>Dikarya</taxon>
        <taxon>Basidiomycota</taxon>
        <taxon>Agaricomycotina</taxon>
        <taxon>Agaricomycetes</taxon>
        <taxon>Polyporales</taxon>
        <taxon>Polyporaceae</taxon>
        <taxon>Lentinus</taxon>
    </lineage>
</organism>
<evidence type="ECO:0000313" key="2">
    <source>
        <dbReference type="EMBL" id="RPD63567.1"/>
    </source>
</evidence>
<keyword evidence="1" id="KW-0704">Schiff base</keyword>
<evidence type="ECO:0000313" key="3">
    <source>
        <dbReference type="Proteomes" id="UP000313359"/>
    </source>
</evidence>
<dbReference type="AlphaFoldDB" id="A0A5C2SKA8"/>
<accession>A0A5C2SKA8</accession>
<protein>
    <submittedName>
        <fullName evidence="2">Aldolase</fullName>
    </submittedName>
</protein>
<dbReference type="EMBL" id="ML122256">
    <property type="protein sequence ID" value="RPD63567.1"/>
    <property type="molecule type" value="Genomic_DNA"/>
</dbReference>